<feature type="transmembrane region" description="Helical" evidence="2">
    <location>
        <begin position="74"/>
        <end position="95"/>
    </location>
</feature>
<evidence type="ECO:0000256" key="1">
    <source>
        <dbReference type="SAM" id="MobiDB-lite"/>
    </source>
</evidence>
<reference evidence="4" key="1">
    <citation type="journal article" date="2010" name="Nature">
        <title>The Amphimedon queenslandica genome and the evolution of animal complexity.</title>
        <authorList>
            <person name="Srivastava M."/>
            <person name="Simakov O."/>
            <person name="Chapman J."/>
            <person name="Fahey B."/>
            <person name="Gauthier M.E."/>
            <person name="Mitros T."/>
            <person name="Richards G.S."/>
            <person name="Conaco C."/>
            <person name="Dacre M."/>
            <person name="Hellsten U."/>
            <person name="Larroux C."/>
            <person name="Putnam N.H."/>
            <person name="Stanke M."/>
            <person name="Adamska M."/>
            <person name="Darling A."/>
            <person name="Degnan S.M."/>
            <person name="Oakley T.H."/>
            <person name="Plachetzki D.C."/>
            <person name="Zhai Y."/>
            <person name="Adamski M."/>
            <person name="Calcino A."/>
            <person name="Cummins S.F."/>
            <person name="Goodstein D.M."/>
            <person name="Harris C."/>
            <person name="Jackson D.J."/>
            <person name="Leys S.P."/>
            <person name="Shu S."/>
            <person name="Woodcroft B.J."/>
            <person name="Vervoort M."/>
            <person name="Kosik K.S."/>
            <person name="Manning G."/>
            <person name="Degnan B.M."/>
            <person name="Rokhsar D.S."/>
        </authorList>
    </citation>
    <scope>NUCLEOTIDE SEQUENCE [LARGE SCALE GENOMIC DNA]</scope>
</reference>
<organism evidence="3">
    <name type="scientific">Amphimedon queenslandica</name>
    <name type="common">Sponge</name>
    <dbReference type="NCBI Taxonomy" id="400682"/>
    <lineage>
        <taxon>Eukaryota</taxon>
        <taxon>Metazoa</taxon>
        <taxon>Porifera</taxon>
        <taxon>Demospongiae</taxon>
        <taxon>Heteroscleromorpha</taxon>
        <taxon>Haplosclerida</taxon>
        <taxon>Niphatidae</taxon>
        <taxon>Amphimedon</taxon>
    </lineage>
</organism>
<feature type="region of interest" description="Disordered" evidence="1">
    <location>
        <begin position="304"/>
        <end position="348"/>
    </location>
</feature>
<dbReference type="PANTHER" id="PTHR38553:SF1">
    <property type="entry name" value="G PROTEIN-COUPLED RECEPTOR"/>
    <property type="match status" value="1"/>
</dbReference>
<dbReference type="AlphaFoldDB" id="A0A1X7UXM8"/>
<feature type="transmembrane region" description="Helical" evidence="2">
    <location>
        <begin position="252"/>
        <end position="276"/>
    </location>
</feature>
<gene>
    <name evidence="3" type="primary">109581847</name>
</gene>
<reference evidence="3" key="2">
    <citation type="submission" date="2017-05" db="UniProtKB">
        <authorList>
            <consortium name="EnsemblMetazoa"/>
        </authorList>
    </citation>
    <scope>IDENTIFICATION</scope>
</reference>
<evidence type="ECO:0000313" key="3">
    <source>
        <dbReference type="EnsemblMetazoa" id="Aqu2.1.32107_001"/>
    </source>
</evidence>
<sequence length="359" mass="41368">MDPLLVRASPVPDPMYNTTPDSHYLEPINCYNGKDKNLCIRIGVLITLVLITAGLVLARIIQYHTYKNRHYAQYFILYTGLIIVLILSAHTIYFPQVQWDFTAILLVAIQLLSIWFYYLFWAFRLLKKEYLFLYGVLPLLIVLILSFIGVFLWASITASDNSHECTRPQWLIFSTSQLLIVQLLLATVIYICCKLNHVRTVRTNRWSQKAQLIFIVIVYEIASLFTFFYDLYLISSPNKNCLTDISTNEGVVIFLQALLTILRTLGPQIAIVIIFAPLKPYDEERETQLERNIYYPNYSSYSETQSTQKSSVPSYPIQPPTSIKPSSPEDHFPSLPRSTPYTPSSGYNFYNFRSSSTVN</sequence>
<dbReference type="PANTHER" id="PTHR38553">
    <property type="entry name" value="PROTEIN CBG19621"/>
    <property type="match status" value="1"/>
</dbReference>
<feature type="transmembrane region" description="Helical" evidence="2">
    <location>
        <begin position="170"/>
        <end position="191"/>
    </location>
</feature>
<dbReference type="KEGG" id="aqu:109581847"/>
<keyword evidence="2" id="KW-0812">Transmembrane</keyword>
<feature type="compositionally biased region" description="Polar residues" evidence="1">
    <location>
        <begin position="336"/>
        <end position="348"/>
    </location>
</feature>
<feature type="transmembrane region" description="Helical" evidence="2">
    <location>
        <begin position="101"/>
        <end position="120"/>
    </location>
</feature>
<dbReference type="eggNOG" id="ENOG502S222">
    <property type="taxonomic scope" value="Eukaryota"/>
</dbReference>
<keyword evidence="4" id="KW-1185">Reference proteome</keyword>
<keyword evidence="2" id="KW-1133">Transmembrane helix</keyword>
<dbReference type="OrthoDB" id="5818871at2759"/>
<protein>
    <recommendedName>
        <fullName evidence="5">G-protein coupled receptors family 3 profile domain-containing protein</fullName>
    </recommendedName>
</protein>
<dbReference type="InParanoid" id="A0A1X7UXM8"/>
<evidence type="ECO:0000313" key="4">
    <source>
        <dbReference type="Proteomes" id="UP000007879"/>
    </source>
</evidence>
<accession>A0A1X7UXM8</accession>
<feature type="transmembrane region" description="Helical" evidence="2">
    <location>
        <begin position="42"/>
        <end position="62"/>
    </location>
</feature>
<dbReference type="EnsemblMetazoa" id="Aqu2.1.32107_001">
    <property type="protein sequence ID" value="Aqu2.1.32107_001"/>
    <property type="gene ID" value="Aqu2.1.32107"/>
</dbReference>
<dbReference type="EnsemblMetazoa" id="XM_019996303.1">
    <property type="protein sequence ID" value="XP_019851862.1"/>
    <property type="gene ID" value="LOC109581847"/>
</dbReference>
<feature type="compositionally biased region" description="Polar residues" evidence="1">
    <location>
        <begin position="304"/>
        <end position="313"/>
    </location>
</feature>
<dbReference type="OMA" id="IVCHFYL"/>
<evidence type="ECO:0008006" key="5">
    <source>
        <dbReference type="Google" id="ProtNLM"/>
    </source>
</evidence>
<name>A0A1X7UXM8_AMPQE</name>
<proteinExistence type="predicted"/>
<keyword evidence="2" id="KW-0472">Membrane</keyword>
<dbReference type="Proteomes" id="UP000007879">
    <property type="component" value="Unassembled WGS sequence"/>
</dbReference>
<evidence type="ECO:0000256" key="2">
    <source>
        <dbReference type="SAM" id="Phobius"/>
    </source>
</evidence>
<feature type="transmembrane region" description="Helical" evidence="2">
    <location>
        <begin position="212"/>
        <end position="232"/>
    </location>
</feature>
<feature type="transmembrane region" description="Helical" evidence="2">
    <location>
        <begin position="132"/>
        <end position="158"/>
    </location>
</feature>